<keyword evidence="7" id="KW-0436">Ligase</keyword>
<evidence type="ECO:0000313" key="8">
    <source>
        <dbReference type="Proteomes" id="UP001597548"/>
    </source>
</evidence>
<accession>A0ABW5ZXB9</accession>
<feature type="transmembrane region" description="Helical" evidence="5">
    <location>
        <begin position="285"/>
        <end position="307"/>
    </location>
</feature>
<feature type="transmembrane region" description="Helical" evidence="5">
    <location>
        <begin position="54"/>
        <end position="73"/>
    </location>
</feature>
<feature type="transmembrane region" description="Helical" evidence="5">
    <location>
        <begin position="130"/>
        <end position="150"/>
    </location>
</feature>
<evidence type="ECO:0000256" key="2">
    <source>
        <dbReference type="ARBA" id="ARBA00022692"/>
    </source>
</evidence>
<proteinExistence type="predicted"/>
<comment type="caution">
    <text evidence="7">The sequence shown here is derived from an EMBL/GenBank/DDBJ whole genome shotgun (WGS) entry which is preliminary data.</text>
</comment>
<dbReference type="EMBL" id="JBHUOS010000016">
    <property type="protein sequence ID" value="MFD2917684.1"/>
    <property type="molecule type" value="Genomic_DNA"/>
</dbReference>
<sequence>MKVIIQLIALMMITWGITSFSLVAFGSGAGSAASAFTYLILLGYYFISEKRKLLFPFIILGLTYYMISGFVYVESSKYFINEIIKYFIIIVCGAELARNTSVQQLCLFLALGSLSILIHATVFADGYGRYSGFYLDPNGASFICLIGYSLSYSIKNIKLKYLYIILFTLSGILTFSRYFLVMWLFVSIIAIVANKKNAQGLFLGFGSLIFILSLATVLQLNTKRLSMLESIFDKDSTEVKGFSEDSRTATWSQYTDDILTNPIFGNGYKALSGGAGGKQGVHNTYLMTIGESGFIPFLILIGIYLFILKKSIPHLYTKTHLPLMALALVTLLMVIHNYFDNEVLLFISIWVFVNVIKPNGKSEDIILKIETQLNN</sequence>
<dbReference type="InterPro" id="IPR051533">
    <property type="entry name" value="WaaL-like"/>
</dbReference>
<dbReference type="InterPro" id="IPR007016">
    <property type="entry name" value="O-antigen_ligase-rel_domated"/>
</dbReference>
<dbReference type="RefSeq" id="WP_194507095.1">
    <property type="nucleotide sequence ID" value="NZ_JADILU010000002.1"/>
</dbReference>
<keyword evidence="4 5" id="KW-0472">Membrane</keyword>
<keyword evidence="2 5" id="KW-0812">Transmembrane</keyword>
<feature type="transmembrane region" description="Helical" evidence="5">
    <location>
        <begin position="105"/>
        <end position="124"/>
    </location>
</feature>
<feature type="transmembrane region" description="Helical" evidence="5">
    <location>
        <begin position="198"/>
        <end position="218"/>
    </location>
</feature>
<evidence type="ECO:0000313" key="7">
    <source>
        <dbReference type="EMBL" id="MFD2917684.1"/>
    </source>
</evidence>
<protein>
    <submittedName>
        <fullName evidence="7">O-antigen ligase family protein</fullName>
    </submittedName>
</protein>
<dbReference type="Pfam" id="PF04932">
    <property type="entry name" value="Wzy_C"/>
    <property type="match status" value="1"/>
</dbReference>
<dbReference type="PANTHER" id="PTHR37422:SF13">
    <property type="entry name" value="LIPOPOLYSACCHARIDE BIOSYNTHESIS PROTEIN PA4999-RELATED"/>
    <property type="match status" value="1"/>
</dbReference>
<gene>
    <name evidence="7" type="ORF">ACFS29_18675</name>
</gene>
<evidence type="ECO:0000256" key="3">
    <source>
        <dbReference type="ARBA" id="ARBA00022989"/>
    </source>
</evidence>
<feature type="domain" description="O-antigen ligase-related" evidence="6">
    <location>
        <begin position="163"/>
        <end position="300"/>
    </location>
</feature>
<dbReference type="Proteomes" id="UP001597548">
    <property type="component" value="Unassembled WGS sequence"/>
</dbReference>
<feature type="transmembrane region" description="Helical" evidence="5">
    <location>
        <begin position="319"/>
        <end position="339"/>
    </location>
</feature>
<name>A0ABW5ZXB9_9FLAO</name>
<feature type="transmembrane region" description="Helical" evidence="5">
    <location>
        <begin position="7"/>
        <end position="25"/>
    </location>
</feature>
<evidence type="ECO:0000256" key="1">
    <source>
        <dbReference type="ARBA" id="ARBA00004141"/>
    </source>
</evidence>
<organism evidence="7 8">
    <name type="scientific">Psychroserpens luteus</name>
    <dbReference type="NCBI Taxonomy" id="1434066"/>
    <lineage>
        <taxon>Bacteria</taxon>
        <taxon>Pseudomonadati</taxon>
        <taxon>Bacteroidota</taxon>
        <taxon>Flavobacteriia</taxon>
        <taxon>Flavobacteriales</taxon>
        <taxon>Flavobacteriaceae</taxon>
        <taxon>Psychroserpens</taxon>
    </lineage>
</organism>
<dbReference type="PANTHER" id="PTHR37422">
    <property type="entry name" value="TEICHURONIC ACID BIOSYNTHESIS PROTEIN TUAE"/>
    <property type="match status" value="1"/>
</dbReference>
<evidence type="ECO:0000259" key="6">
    <source>
        <dbReference type="Pfam" id="PF04932"/>
    </source>
</evidence>
<keyword evidence="3 5" id="KW-1133">Transmembrane helix</keyword>
<keyword evidence="8" id="KW-1185">Reference proteome</keyword>
<comment type="subcellular location">
    <subcellularLocation>
        <location evidence="1">Membrane</location>
        <topology evidence="1">Multi-pass membrane protein</topology>
    </subcellularLocation>
</comment>
<feature type="transmembrane region" description="Helical" evidence="5">
    <location>
        <begin position="79"/>
        <end position="98"/>
    </location>
</feature>
<reference evidence="8" key="1">
    <citation type="journal article" date="2019" name="Int. J. Syst. Evol. Microbiol.">
        <title>The Global Catalogue of Microorganisms (GCM) 10K type strain sequencing project: providing services to taxonomists for standard genome sequencing and annotation.</title>
        <authorList>
            <consortium name="The Broad Institute Genomics Platform"/>
            <consortium name="The Broad Institute Genome Sequencing Center for Infectious Disease"/>
            <person name="Wu L."/>
            <person name="Ma J."/>
        </authorList>
    </citation>
    <scope>NUCLEOTIDE SEQUENCE [LARGE SCALE GENOMIC DNA]</scope>
    <source>
        <strain evidence="8">KCTC 32514</strain>
    </source>
</reference>
<evidence type="ECO:0000256" key="5">
    <source>
        <dbReference type="SAM" id="Phobius"/>
    </source>
</evidence>
<feature type="transmembrane region" description="Helical" evidence="5">
    <location>
        <begin position="162"/>
        <end position="192"/>
    </location>
</feature>
<dbReference type="GO" id="GO:0016874">
    <property type="term" value="F:ligase activity"/>
    <property type="evidence" value="ECO:0007669"/>
    <property type="project" value="UniProtKB-KW"/>
</dbReference>
<feature type="transmembrane region" description="Helical" evidence="5">
    <location>
        <begin position="31"/>
        <end position="47"/>
    </location>
</feature>
<evidence type="ECO:0000256" key="4">
    <source>
        <dbReference type="ARBA" id="ARBA00023136"/>
    </source>
</evidence>